<evidence type="ECO:0000256" key="1">
    <source>
        <dbReference type="SAM" id="MobiDB-lite"/>
    </source>
</evidence>
<accession>A0ABS5KTS3</accession>
<comment type="caution">
    <text evidence="3">The sequence shown here is derived from an EMBL/GenBank/DDBJ whole genome shotgun (WGS) entry which is preliminary data.</text>
</comment>
<dbReference type="Proteomes" id="UP000730482">
    <property type="component" value="Unassembled WGS sequence"/>
</dbReference>
<organism evidence="3 4">
    <name type="scientific">Catenulispora pinistramenti</name>
    <dbReference type="NCBI Taxonomy" id="2705254"/>
    <lineage>
        <taxon>Bacteria</taxon>
        <taxon>Bacillati</taxon>
        <taxon>Actinomycetota</taxon>
        <taxon>Actinomycetes</taxon>
        <taxon>Catenulisporales</taxon>
        <taxon>Catenulisporaceae</taxon>
        <taxon>Catenulispora</taxon>
    </lineage>
</organism>
<sequence length="534" mass="58037">MADLPAADAAAAVAADAADTAGAAVAPLDATTRMVCAQAYWDPTFAAQAEELLLGDAFSAIGPPVGLDLPVILRHARHSLRIDRRRDWALLACWVLVALCVAGPLVITRGTKDFEPTVFGVLCGVASVATLAWTIATTARWLRVHAAFALLRTPPAPPVSAPPLPPDVHAEIVADQASNVVCYPAGAPNPFAAFGELLGEEVTVRLPPAPARVDATDLHLYLANELARDPRLADVAIAGNLFVRGDVADDVPGLWPGGKQSRPSRQAHALIYSVGINPGDRAQTYLTFQTARHDGGLMISMHVRIREQNERIVLGIASTIATPPAAKYTSVSGPLPRTLGRVRAHARWYTLLELPGIATEAWSSPLVTFVGHRLNVRARKKGLRRIRRKGRLPERGARTSLRRWIMDPAKITAHDAEARDVLRLLREALFEHLVRYFQAHELPTGDLMGVRDAVLRVEGTVRAGSVVETGKPDSDRTADTHQKADTDQKTDTRRRAKADRKADAERRAAANRKAEAERRARADRDFRATGRPRR</sequence>
<dbReference type="RefSeq" id="WP_212011018.1">
    <property type="nucleotide sequence ID" value="NZ_JAAFYZ010000073.1"/>
</dbReference>
<feature type="transmembrane region" description="Helical" evidence="2">
    <location>
        <begin position="119"/>
        <end position="142"/>
    </location>
</feature>
<proteinExistence type="predicted"/>
<feature type="transmembrane region" description="Helical" evidence="2">
    <location>
        <begin position="88"/>
        <end position="107"/>
    </location>
</feature>
<protein>
    <submittedName>
        <fullName evidence="3">Uncharacterized protein</fullName>
    </submittedName>
</protein>
<evidence type="ECO:0000313" key="4">
    <source>
        <dbReference type="Proteomes" id="UP000730482"/>
    </source>
</evidence>
<feature type="region of interest" description="Disordered" evidence="1">
    <location>
        <begin position="465"/>
        <end position="534"/>
    </location>
</feature>
<keyword evidence="4" id="KW-1185">Reference proteome</keyword>
<keyword evidence="2" id="KW-0472">Membrane</keyword>
<gene>
    <name evidence="3" type="ORF">KGQ19_21575</name>
</gene>
<reference evidence="3 4" key="1">
    <citation type="submission" date="2020-02" db="EMBL/GenBank/DDBJ databases">
        <title>Acidophilic actinobacteria isolated from forest soil.</title>
        <authorList>
            <person name="Golinska P."/>
        </authorList>
    </citation>
    <scope>NUCLEOTIDE SEQUENCE [LARGE SCALE GENOMIC DNA]</scope>
    <source>
        <strain evidence="3 4">NL8</strain>
    </source>
</reference>
<keyword evidence="2" id="KW-1133">Transmembrane helix</keyword>
<feature type="compositionally biased region" description="Basic and acidic residues" evidence="1">
    <location>
        <begin position="470"/>
        <end position="528"/>
    </location>
</feature>
<evidence type="ECO:0000256" key="2">
    <source>
        <dbReference type="SAM" id="Phobius"/>
    </source>
</evidence>
<evidence type="ECO:0000313" key="3">
    <source>
        <dbReference type="EMBL" id="MBS2549458.1"/>
    </source>
</evidence>
<dbReference type="EMBL" id="JAAFYZ010000073">
    <property type="protein sequence ID" value="MBS2549458.1"/>
    <property type="molecule type" value="Genomic_DNA"/>
</dbReference>
<name>A0ABS5KTS3_9ACTN</name>
<keyword evidence="2" id="KW-0812">Transmembrane</keyword>